<reference evidence="3" key="1">
    <citation type="submission" date="2016-11" db="UniProtKB">
        <authorList>
            <consortium name="WormBaseParasite"/>
        </authorList>
    </citation>
    <scope>IDENTIFICATION</scope>
    <source>
        <strain evidence="3">pt0022</strain>
    </source>
</reference>
<protein>
    <submittedName>
        <fullName evidence="3">ANK_REP_REGION domain-containing protein</fullName>
    </submittedName>
</protein>
<feature type="region of interest" description="Disordered" evidence="2">
    <location>
        <begin position="303"/>
        <end position="326"/>
    </location>
</feature>
<accession>A0A1I8F015</accession>
<feature type="compositionally biased region" description="Basic residues" evidence="2">
    <location>
        <begin position="481"/>
        <end position="491"/>
    </location>
</feature>
<evidence type="ECO:0000256" key="2">
    <source>
        <dbReference type="SAM" id="MobiDB-lite"/>
    </source>
</evidence>
<feature type="compositionally biased region" description="Low complexity" evidence="2">
    <location>
        <begin position="106"/>
        <end position="118"/>
    </location>
</feature>
<keyword evidence="1" id="KW-0040">ANK repeat</keyword>
<dbReference type="SMART" id="SM00248">
    <property type="entry name" value="ANK"/>
    <property type="match status" value="3"/>
</dbReference>
<dbReference type="PANTHER" id="PTHR24149:SF14">
    <property type="entry name" value="ANKYRIN REPEAT DOMAIN 12"/>
    <property type="match status" value="1"/>
</dbReference>
<feature type="compositionally biased region" description="Polar residues" evidence="2">
    <location>
        <begin position="48"/>
        <end position="75"/>
    </location>
</feature>
<organism evidence="3">
    <name type="scientific">Wuchereria bancrofti</name>
    <dbReference type="NCBI Taxonomy" id="6293"/>
    <lineage>
        <taxon>Eukaryota</taxon>
        <taxon>Metazoa</taxon>
        <taxon>Ecdysozoa</taxon>
        <taxon>Nematoda</taxon>
        <taxon>Chromadorea</taxon>
        <taxon>Rhabditida</taxon>
        <taxon>Spirurina</taxon>
        <taxon>Spiruromorpha</taxon>
        <taxon>Filarioidea</taxon>
        <taxon>Onchocercidae</taxon>
        <taxon>Wuchereria</taxon>
    </lineage>
</organism>
<dbReference type="PROSITE" id="PS50297">
    <property type="entry name" value="ANK_REP_REGION"/>
    <property type="match status" value="3"/>
</dbReference>
<feature type="region of interest" description="Disordered" evidence="2">
    <location>
        <begin position="101"/>
        <end position="126"/>
    </location>
</feature>
<dbReference type="SUPFAM" id="SSF48403">
    <property type="entry name" value="Ankyrin repeat"/>
    <property type="match status" value="1"/>
</dbReference>
<sequence length="974" mass="108658">MLDGLGETQQTQQFPLYDLELSDDGSSLLISEPEKRQVSCPGRRRTSGIRQRQGSSASSTQVPPSVASNGLQRAHSSPLPAYPVSIRQQLAIIKQMEQPMQVAVDSSSPSLQLPQTSTGSPGLSRRRISRVHKKNERGETPLHVAARKGEHQLCKKLIEEGAVINARDYAGWTPLHEACYHGHFKVAKLLLGYDADVNALSDCDDTPLHDAVTSGNEKLVWLLLHAGASRDRVDNDGKKPIDICHSEYSGIRNLLSAATIPELCPVDESPSLSQSSSSHIQGSSQVFTANLIQLTAEKQCLISPNSDDSEANAETFPRERDGEISEELGMQLQGSRSQLLSGGDFDKSTKQKRKLFQSFLKSNILATSYDRLMSPDFDDVVLRDEEVKAGIHHDFGDIDHSLSMHRSLWPEERNDALKRIGLHTGSSPYEFDHDLSPSFENTCFGINESKEAEIRNLGLARGTYTERFSPQYTSQKSTHNEKRKQRGRRRGRDISVAACATIMAQASQSDDVYEFRSSPESEVGVNKTESVGDMERELSESPNLKRQRFNQTETTTVASFTSTAMSETSTTQEGISILEKGEALDIVSNVSDLTDEKADGTTIGRKVPPLRISLPRTPTEDGAAIASSADDVTSVAMSAIRRNTRSTKSITRRNQSPEQSVSNTCDESIQRVTRSKLRQSGRQLRDHPSVSYETSAKRKSNSWRRNSTVIGLPMPVLSAATSDEQTSSNDAGDRADADENSHLELAALKEDENTLLALSLMKKNSYEGFRDFRCVIEERWAKDATEEIIAPESPPNFKSYLIVQGNYTSASNLDLLSSQEKVDLAFMEKLTIKLRNLHTEQQEKRRNMYFYHQVERERLQMQAENEVIRMLMRKANGHNGSFSTMRVIRETNLFNTGFLEVKPKKLPIMEISEVKVKYEKLAEIMRRRQQMEADALYAEQIFIWNAAVQRSEDVTLSSLKNAIPHVSVNPSALV</sequence>
<feature type="repeat" description="ANK" evidence="1">
    <location>
        <begin position="203"/>
        <end position="235"/>
    </location>
</feature>
<dbReference type="InterPro" id="IPR053210">
    <property type="entry name" value="ANKRD12"/>
</dbReference>
<dbReference type="PROSITE" id="PS50088">
    <property type="entry name" value="ANK_REPEAT"/>
    <property type="match status" value="3"/>
</dbReference>
<dbReference type="Pfam" id="PF00023">
    <property type="entry name" value="Ank"/>
    <property type="match status" value="1"/>
</dbReference>
<dbReference type="PANTHER" id="PTHR24149">
    <property type="entry name" value="ANKYRIN REPEAT DOMAIN-CONTAINING PROTEIN 12"/>
    <property type="match status" value="1"/>
</dbReference>
<name>A0A1I8F015_WUCBA</name>
<feature type="repeat" description="ANK" evidence="1">
    <location>
        <begin position="137"/>
        <end position="169"/>
    </location>
</feature>
<dbReference type="InterPro" id="IPR036770">
    <property type="entry name" value="Ankyrin_rpt-contain_sf"/>
</dbReference>
<dbReference type="InterPro" id="IPR002110">
    <property type="entry name" value="Ankyrin_rpt"/>
</dbReference>
<proteinExistence type="predicted"/>
<feature type="region of interest" description="Disordered" evidence="2">
    <location>
        <begin position="25"/>
        <end position="80"/>
    </location>
</feature>
<evidence type="ECO:0000256" key="1">
    <source>
        <dbReference type="PROSITE-ProRule" id="PRU00023"/>
    </source>
</evidence>
<dbReference type="WBParaSite" id="maker-PairedContig_878-snap-gene-0.7-mRNA-1">
    <property type="protein sequence ID" value="maker-PairedContig_878-snap-gene-0.7-mRNA-1"/>
    <property type="gene ID" value="maker-PairedContig_878-snap-gene-0.7"/>
</dbReference>
<dbReference type="GO" id="GO:0005654">
    <property type="term" value="C:nucleoplasm"/>
    <property type="evidence" value="ECO:0007669"/>
    <property type="project" value="TreeGrafter"/>
</dbReference>
<dbReference type="PRINTS" id="PR01415">
    <property type="entry name" value="ANKYRIN"/>
</dbReference>
<feature type="compositionally biased region" description="Polar residues" evidence="2">
    <location>
        <begin position="466"/>
        <end position="477"/>
    </location>
</feature>
<dbReference type="STRING" id="6293.A0A1I8F015"/>
<feature type="compositionally biased region" description="Polar residues" evidence="2">
    <location>
        <begin position="646"/>
        <end position="672"/>
    </location>
</feature>
<feature type="region of interest" description="Disordered" evidence="2">
    <location>
        <begin position="643"/>
        <end position="707"/>
    </location>
</feature>
<dbReference type="Gene3D" id="1.25.40.20">
    <property type="entry name" value="Ankyrin repeat-containing domain"/>
    <property type="match status" value="2"/>
</dbReference>
<dbReference type="Pfam" id="PF12796">
    <property type="entry name" value="Ank_2"/>
    <property type="match status" value="1"/>
</dbReference>
<dbReference type="AlphaFoldDB" id="A0A1I8F015"/>
<feature type="region of interest" description="Disordered" evidence="2">
    <location>
        <begin position="466"/>
        <end position="492"/>
    </location>
</feature>
<feature type="repeat" description="ANK" evidence="1">
    <location>
        <begin position="170"/>
        <end position="202"/>
    </location>
</feature>
<evidence type="ECO:0000313" key="3">
    <source>
        <dbReference type="WBParaSite" id="maker-PairedContig_878-snap-gene-0.7-mRNA-1"/>
    </source>
</evidence>
<feature type="region of interest" description="Disordered" evidence="2">
    <location>
        <begin position="511"/>
        <end position="542"/>
    </location>
</feature>